<evidence type="ECO:0000313" key="3">
    <source>
        <dbReference type="EMBL" id="SAM01168.1"/>
    </source>
</evidence>
<dbReference type="Proteomes" id="UP000078561">
    <property type="component" value="Unassembled WGS sequence"/>
</dbReference>
<dbReference type="PROSITE" id="PS50966">
    <property type="entry name" value="ZF_SWIM"/>
    <property type="match status" value="1"/>
</dbReference>
<keyword evidence="1" id="KW-0863">Zinc-finger</keyword>
<evidence type="ECO:0000259" key="2">
    <source>
        <dbReference type="PROSITE" id="PS50966"/>
    </source>
</evidence>
<keyword evidence="1" id="KW-0479">Metal-binding</keyword>
<proteinExistence type="predicted"/>
<sequence>MKDNNNLNVARIMIDCSTTEIAAIRQIKGGDKLETKALRDGVRVSIDAMMETSSPGQFDEIWTSFEDKKELRPKAYRQVCTNVDARFHTNNLIEPYHNQLKTLFMGRKRQNRMDRTIYILSQVMIADYRLEAVQVFYKIKQFSLTRSEKMAKNRAEEVDENTAYSIIVKINEELYSCRSFTNPEVIYQLIVSQSGYVSSCSCLVVSGICKHIVLLSRIKVIPYYANHSTPFASTSANANATATAIATAVSTSASALAPAPSDVTTATNNFKFDNKFSLLERNFVKSLHEAKKRVYGDNLLMDELCDKVKTSLSIVDGIGNRSIYSARQM</sequence>
<evidence type="ECO:0000256" key="1">
    <source>
        <dbReference type="PROSITE-ProRule" id="PRU00325"/>
    </source>
</evidence>
<accession>A0A168NTH9</accession>
<evidence type="ECO:0000313" key="4">
    <source>
        <dbReference type="Proteomes" id="UP000078561"/>
    </source>
</evidence>
<keyword evidence="1" id="KW-0862">Zinc</keyword>
<dbReference type="GO" id="GO:0008270">
    <property type="term" value="F:zinc ion binding"/>
    <property type="evidence" value="ECO:0007669"/>
    <property type="project" value="UniProtKB-KW"/>
</dbReference>
<dbReference type="InterPro" id="IPR007527">
    <property type="entry name" value="Znf_SWIM"/>
</dbReference>
<name>A0A168NTH9_ABSGL</name>
<feature type="domain" description="SWIM-type" evidence="2">
    <location>
        <begin position="187"/>
        <end position="220"/>
    </location>
</feature>
<dbReference type="AlphaFoldDB" id="A0A168NTH9"/>
<dbReference type="InParanoid" id="A0A168NTH9"/>
<gene>
    <name evidence="3" type="primary">ABSGL_06905.1 scaffold 8678</name>
</gene>
<dbReference type="OrthoDB" id="2289277at2759"/>
<keyword evidence="4" id="KW-1185">Reference proteome</keyword>
<organism evidence="3">
    <name type="scientific">Absidia glauca</name>
    <name type="common">Pin mould</name>
    <dbReference type="NCBI Taxonomy" id="4829"/>
    <lineage>
        <taxon>Eukaryota</taxon>
        <taxon>Fungi</taxon>
        <taxon>Fungi incertae sedis</taxon>
        <taxon>Mucoromycota</taxon>
        <taxon>Mucoromycotina</taxon>
        <taxon>Mucoromycetes</taxon>
        <taxon>Mucorales</taxon>
        <taxon>Cunninghamellaceae</taxon>
        <taxon>Absidia</taxon>
    </lineage>
</organism>
<protein>
    <recommendedName>
        <fullName evidence="2">SWIM-type domain-containing protein</fullName>
    </recommendedName>
</protein>
<dbReference type="EMBL" id="LT553503">
    <property type="protein sequence ID" value="SAM01168.1"/>
    <property type="molecule type" value="Genomic_DNA"/>
</dbReference>
<reference evidence="3" key="1">
    <citation type="submission" date="2016-04" db="EMBL/GenBank/DDBJ databases">
        <authorList>
            <person name="Evans L.H."/>
            <person name="Alamgir A."/>
            <person name="Owens N."/>
            <person name="Weber N.D."/>
            <person name="Virtaneva K."/>
            <person name="Barbian K."/>
            <person name="Babar A."/>
            <person name="Rosenke K."/>
        </authorList>
    </citation>
    <scope>NUCLEOTIDE SEQUENCE [LARGE SCALE GENOMIC DNA]</scope>
    <source>
        <strain evidence="3">CBS 101.48</strain>
    </source>
</reference>
<dbReference type="STRING" id="4829.A0A168NTH9"/>